<evidence type="ECO:0000256" key="2">
    <source>
        <dbReference type="ARBA" id="ARBA00011123"/>
    </source>
</evidence>
<dbReference type="EMBL" id="VMGI01000047">
    <property type="protein sequence ID" value="TSC92706.1"/>
    <property type="molecule type" value="Genomic_DNA"/>
</dbReference>
<dbReference type="SUPFAM" id="SSF89095">
    <property type="entry name" value="GatB/YqeY motif"/>
    <property type="match status" value="2"/>
</dbReference>
<dbReference type="NCBIfam" id="TIGR00133">
    <property type="entry name" value="gatB"/>
    <property type="match status" value="1"/>
</dbReference>
<dbReference type="Pfam" id="PF02934">
    <property type="entry name" value="GatB_N"/>
    <property type="match status" value="1"/>
</dbReference>
<comment type="subunit">
    <text evidence="2 10">Heterotrimer of A, B and C subunits.</text>
</comment>
<dbReference type="Gene3D" id="1.10.150.380">
    <property type="entry name" value="GatB domain, N-terminal subdomain"/>
    <property type="match status" value="1"/>
</dbReference>
<dbReference type="Proteomes" id="UP000315589">
    <property type="component" value="Unassembled WGS sequence"/>
</dbReference>
<dbReference type="SUPFAM" id="SSF55931">
    <property type="entry name" value="Glutamine synthetase/guanido kinase"/>
    <property type="match status" value="1"/>
</dbReference>
<dbReference type="InterPro" id="IPR018027">
    <property type="entry name" value="Asn/Gln_amidotransferase"/>
</dbReference>
<comment type="catalytic activity">
    <reaction evidence="9 10">
        <text>L-glutamyl-tRNA(Gln) + L-glutamine + ATP + H2O = L-glutaminyl-tRNA(Gln) + L-glutamate + ADP + phosphate + H(+)</text>
        <dbReference type="Rhea" id="RHEA:17521"/>
        <dbReference type="Rhea" id="RHEA-COMP:9681"/>
        <dbReference type="Rhea" id="RHEA-COMP:9684"/>
        <dbReference type="ChEBI" id="CHEBI:15377"/>
        <dbReference type="ChEBI" id="CHEBI:15378"/>
        <dbReference type="ChEBI" id="CHEBI:29985"/>
        <dbReference type="ChEBI" id="CHEBI:30616"/>
        <dbReference type="ChEBI" id="CHEBI:43474"/>
        <dbReference type="ChEBI" id="CHEBI:58359"/>
        <dbReference type="ChEBI" id="CHEBI:78520"/>
        <dbReference type="ChEBI" id="CHEBI:78521"/>
        <dbReference type="ChEBI" id="CHEBI:456216"/>
    </reaction>
</comment>
<dbReference type="Pfam" id="PF02637">
    <property type="entry name" value="GatB_Yqey"/>
    <property type="match status" value="1"/>
</dbReference>
<dbReference type="Gene3D" id="1.10.10.410">
    <property type="match status" value="1"/>
</dbReference>
<dbReference type="InterPro" id="IPR004413">
    <property type="entry name" value="GatB"/>
</dbReference>
<evidence type="ECO:0000259" key="11">
    <source>
        <dbReference type="SMART" id="SM00845"/>
    </source>
</evidence>
<proteinExistence type="inferred from homology"/>
<dbReference type="HAMAP" id="MF_00121">
    <property type="entry name" value="GatB"/>
    <property type="match status" value="1"/>
</dbReference>
<accession>A0A554LIJ4</accession>
<gene>
    <name evidence="10" type="primary">gatB</name>
    <name evidence="12" type="ORF">CEN91_378</name>
</gene>
<dbReference type="GO" id="GO:0070681">
    <property type="term" value="P:glutaminyl-tRNAGln biosynthesis via transamidation"/>
    <property type="evidence" value="ECO:0007669"/>
    <property type="project" value="TreeGrafter"/>
</dbReference>
<dbReference type="GO" id="GO:0006412">
    <property type="term" value="P:translation"/>
    <property type="evidence" value="ECO:0007669"/>
    <property type="project" value="UniProtKB-UniRule"/>
</dbReference>
<keyword evidence="4 10" id="KW-0547">Nucleotide-binding</keyword>
<comment type="caution">
    <text evidence="12">The sequence shown here is derived from an EMBL/GenBank/DDBJ whole genome shotgun (WGS) entry which is preliminary data.</text>
</comment>
<dbReference type="InterPro" id="IPR017958">
    <property type="entry name" value="Gln-tRNA_amidoTrfase_suB_CS"/>
</dbReference>
<dbReference type="AlphaFoldDB" id="A0A554LIJ4"/>
<dbReference type="InterPro" id="IPR014746">
    <property type="entry name" value="Gln_synth/guanido_kin_cat_dom"/>
</dbReference>
<keyword evidence="6 10" id="KW-0648">Protein biosynthesis</keyword>
<dbReference type="InterPro" id="IPR003789">
    <property type="entry name" value="Asn/Gln_tRNA_amidoTrase-B-like"/>
</dbReference>
<dbReference type="InterPro" id="IPR042114">
    <property type="entry name" value="GatB_C_1"/>
</dbReference>
<dbReference type="PANTHER" id="PTHR11659:SF0">
    <property type="entry name" value="GLUTAMYL-TRNA(GLN) AMIDOTRANSFERASE SUBUNIT B, MITOCHONDRIAL"/>
    <property type="match status" value="1"/>
</dbReference>
<evidence type="ECO:0000256" key="9">
    <source>
        <dbReference type="ARBA" id="ARBA00047913"/>
    </source>
</evidence>
<evidence type="ECO:0000313" key="13">
    <source>
        <dbReference type="Proteomes" id="UP000315589"/>
    </source>
</evidence>
<dbReference type="EC" id="6.3.5.-" evidence="10"/>
<comment type="catalytic activity">
    <reaction evidence="8 10">
        <text>L-aspartyl-tRNA(Asn) + L-glutamine + ATP + H2O = L-asparaginyl-tRNA(Asn) + L-glutamate + ADP + phosphate + 2 H(+)</text>
        <dbReference type="Rhea" id="RHEA:14513"/>
        <dbReference type="Rhea" id="RHEA-COMP:9674"/>
        <dbReference type="Rhea" id="RHEA-COMP:9677"/>
        <dbReference type="ChEBI" id="CHEBI:15377"/>
        <dbReference type="ChEBI" id="CHEBI:15378"/>
        <dbReference type="ChEBI" id="CHEBI:29985"/>
        <dbReference type="ChEBI" id="CHEBI:30616"/>
        <dbReference type="ChEBI" id="CHEBI:43474"/>
        <dbReference type="ChEBI" id="CHEBI:58359"/>
        <dbReference type="ChEBI" id="CHEBI:78515"/>
        <dbReference type="ChEBI" id="CHEBI:78516"/>
        <dbReference type="ChEBI" id="CHEBI:456216"/>
    </reaction>
</comment>
<keyword evidence="3 10" id="KW-0436">Ligase</keyword>
<evidence type="ECO:0000256" key="3">
    <source>
        <dbReference type="ARBA" id="ARBA00022598"/>
    </source>
</evidence>
<evidence type="ECO:0000256" key="5">
    <source>
        <dbReference type="ARBA" id="ARBA00022840"/>
    </source>
</evidence>
<keyword evidence="5 10" id="KW-0067">ATP-binding</keyword>
<dbReference type="GO" id="GO:0050566">
    <property type="term" value="F:asparaginyl-tRNA synthase (glutamine-hydrolyzing) activity"/>
    <property type="evidence" value="ECO:0007669"/>
    <property type="project" value="RHEA"/>
</dbReference>
<evidence type="ECO:0000256" key="6">
    <source>
        <dbReference type="ARBA" id="ARBA00022917"/>
    </source>
</evidence>
<dbReference type="SMART" id="SM00845">
    <property type="entry name" value="GatB_Yqey"/>
    <property type="match status" value="1"/>
</dbReference>
<sequence length="473" mass="53574">MTSEKNIMNNYTPTIGIEIHTELKTKSKMFCGCKNPSTSLRAGEQNKFVCPVCLGLPGAMPVFNKKAIEDLAMIGQAVGGKISDFSKWDRKNYFYPDLPKGFQISQFDMPLVKGGQIEITNLKSQISNKNQIINNKFKTIQLTRIHLEEDTGKLFHPAQTDYSLIDYNRSGVPLVEIVTEPMIESGEQAVAFAKEYQLILRYLKVADAEMEKGQMRVEANISLASINPKSEIRNPKQIQNLNDQNSKLGTKVEIKNLNSFRSLQKAIDYEIKRQTEVLEKGEKVVQETRGWDEGKQMTFTQRIKETSADYRYFPEPDLPPIVIGEFSIFNFQFSKLPELPQEKRERYAREYGLADNIIEIIITNIDRMKIFEELAEKYPDKIKKIALIVANSKANEMENIETKLAETGGNAISEIELEKIIAEVLSQNSDIVEKINAGKIQAIQALVGQAMAKTQGKANPQIILDLLKIKLEI</sequence>
<evidence type="ECO:0000256" key="8">
    <source>
        <dbReference type="ARBA" id="ARBA00047380"/>
    </source>
</evidence>
<evidence type="ECO:0000313" key="12">
    <source>
        <dbReference type="EMBL" id="TSC92706.1"/>
    </source>
</evidence>
<dbReference type="InterPro" id="IPR017959">
    <property type="entry name" value="Asn/Gln-tRNA_amidoTrfase_suB/E"/>
</dbReference>
<dbReference type="PANTHER" id="PTHR11659">
    <property type="entry name" value="GLUTAMYL-TRNA GLN AMIDOTRANSFERASE SUBUNIT B MITOCHONDRIAL AND PROKARYOTIC PET112-RELATED"/>
    <property type="match status" value="1"/>
</dbReference>
<dbReference type="InterPro" id="IPR006075">
    <property type="entry name" value="Asn/Gln-tRNA_Trfase_suB/E_cat"/>
</dbReference>
<comment type="function">
    <text evidence="7 10">Allows the formation of correctly charged Asn-tRNA(Asn) or Gln-tRNA(Gln) through the transamidation of misacylated Asp-tRNA(Asn) or Glu-tRNA(Gln) in organisms which lack either or both of asparaginyl-tRNA or glutaminyl-tRNA synthetases. The reaction takes place in the presence of glutamine and ATP through an activated phospho-Asp-tRNA(Asn) or phospho-Glu-tRNA(Gln).</text>
</comment>
<protein>
    <recommendedName>
        <fullName evidence="10">Aspartyl/glutamyl-tRNA(Asn/Gln) amidotransferase subunit B</fullName>
        <shortName evidence="10">Asp/Glu-ADT subunit B</shortName>
        <ecNumber evidence="10">6.3.5.-</ecNumber>
    </recommendedName>
</protein>
<organism evidence="12 13">
    <name type="scientific">Candidatus Berkelbacteria bacterium Licking1014_85</name>
    <dbReference type="NCBI Taxonomy" id="2017148"/>
    <lineage>
        <taxon>Bacteria</taxon>
        <taxon>Candidatus Berkelbacteria</taxon>
    </lineage>
</organism>
<dbReference type="NCBIfam" id="NF004012">
    <property type="entry name" value="PRK05477.1-2"/>
    <property type="match status" value="1"/>
</dbReference>
<comment type="similarity">
    <text evidence="1 10">Belongs to the GatB/GatE family. GatB subfamily.</text>
</comment>
<evidence type="ECO:0000256" key="10">
    <source>
        <dbReference type="HAMAP-Rule" id="MF_00121"/>
    </source>
</evidence>
<dbReference type="PROSITE" id="PS01234">
    <property type="entry name" value="GATB"/>
    <property type="match status" value="1"/>
</dbReference>
<feature type="domain" description="Asn/Gln amidotransferase" evidence="11">
    <location>
        <begin position="369"/>
        <end position="471"/>
    </location>
</feature>
<dbReference type="GO" id="GO:0050567">
    <property type="term" value="F:glutaminyl-tRNA synthase (glutamine-hydrolyzing) activity"/>
    <property type="evidence" value="ECO:0007669"/>
    <property type="project" value="UniProtKB-UniRule"/>
</dbReference>
<evidence type="ECO:0000256" key="4">
    <source>
        <dbReference type="ARBA" id="ARBA00022741"/>
    </source>
</evidence>
<evidence type="ECO:0000256" key="1">
    <source>
        <dbReference type="ARBA" id="ARBA00005306"/>
    </source>
</evidence>
<dbReference type="GO" id="GO:0016740">
    <property type="term" value="F:transferase activity"/>
    <property type="evidence" value="ECO:0007669"/>
    <property type="project" value="UniProtKB-KW"/>
</dbReference>
<dbReference type="FunFam" id="1.10.10.410:FF:000001">
    <property type="entry name" value="Aspartyl/glutamyl-tRNA(Asn/Gln) amidotransferase subunit B"/>
    <property type="match status" value="1"/>
</dbReference>
<dbReference type="InterPro" id="IPR023168">
    <property type="entry name" value="GatB_Yqey_C_2"/>
</dbReference>
<name>A0A554LIJ4_9BACT</name>
<dbReference type="GO" id="GO:0005524">
    <property type="term" value="F:ATP binding"/>
    <property type="evidence" value="ECO:0007669"/>
    <property type="project" value="UniProtKB-KW"/>
</dbReference>
<evidence type="ECO:0000256" key="7">
    <source>
        <dbReference type="ARBA" id="ARBA00024799"/>
    </source>
</evidence>
<reference evidence="12 13" key="1">
    <citation type="submission" date="2017-07" db="EMBL/GenBank/DDBJ databases">
        <title>Mechanisms for carbon and nitrogen cycling indicate functional differentiation within the Candidate Phyla Radiation.</title>
        <authorList>
            <person name="Danczak R.E."/>
            <person name="Johnston M.D."/>
            <person name="Kenah C."/>
            <person name="Slattery M."/>
            <person name="Wrighton K.C."/>
            <person name="Wilkins M.J."/>
        </authorList>
    </citation>
    <scope>NUCLEOTIDE SEQUENCE [LARGE SCALE GENOMIC DNA]</scope>
    <source>
        <strain evidence="12">Licking1014_85</strain>
    </source>
</reference>
<keyword evidence="12" id="KW-0808">Transferase</keyword>